<dbReference type="InterPro" id="IPR011010">
    <property type="entry name" value="DNA_brk_join_enz"/>
</dbReference>
<dbReference type="SUPFAM" id="SSF56349">
    <property type="entry name" value="DNA breaking-rejoining enzymes"/>
    <property type="match status" value="1"/>
</dbReference>
<dbReference type="AlphaFoldDB" id="A0A6L3KSV7"/>
<dbReference type="GO" id="GO:0003677">
    <property type="term" value="F:DNA binding"/>
    <property type="evidence" value="ECO:0007669"/>
    <property type="project" value="InterPro"/>
</dbReference>
<accession>A0A6L3KSV7</accession>
<organism evidence="3 4">
    <name type="scientific">Bacteroides caccae</name>
    <dbReference type="NCBI Taxonomy" id="47678"/>
    <lineage>
        <taxon>Bacteria</taxon>
        <taxon>Pseudomonadati</taxon>
        <taxon>Bacteroidota</taxon>
        <taxon>Bacteroidia</taxon>
        <taxon>Bacteroidales</taxon>
        <taxon>Bacteroidaceae</taxon>
        <taxon>Bacteroides</taxon>
    </lineage>
</organism>
<dbReference type="GO" id="GO:0006310">
    <property type="term" value="P:DNA recombination"/>
    <property type="evidence" value="ECO:0007669"/>
    <property type="project" value="UniProtKB-KW"/>
</dbReference>
<gene>
    <name evidence="3" type="ORF">F2Y36_09475</name>
</gene>
<dbReference type="RefSeq" id="WP_149935208.1">
    <property type="nucleotide sequence ID" value="NZ_CAXSSI010000013.1"/>
</dbReference>
<protein>
    <submittedName>
        <fullName evidence="3">Tyrosine-type recombinase/integrase</fullName>
    </submittedName>
</protein>
<dbReference type="PANTHER" id="PTHR30349">
    <property type="entry name" value="PHAGE INTEGRASE-RELATED"/>
    <property type="match status" value="1"/>
</dbReference>
<dbReference type="EMBL" id="VVYP01000010">
    <property type="protein sequence ID" value="KAA5463507.1"/>
    <property type="molecule type" value="Genomic_DNA"/>
</dbReference>
<dbReference type="Pfam" id="PF00589">
    <property type="entry name" value="Phage_integrase"/>
    <property type="match status" value="1"/>
</dbReference>
<comment type="caution">
    <text evidence="3">The sequence shown here is derived from an EMBL/GenBank/DDBJ whole genome shotgun (WGS) entry which is preliminary data.</text>
</comment>
<dbReference type="CDD" id="cd01188">
    <property type="entry name" value="INT_RitA_C_like"/>
    <property type="match status" value="1"/>
</dbReference>
<dbReference type="InterPro" id="IPR013762">
    <property type="entry name" value="Integrase-like_cat_sf"/>
</dbReference>
<dbReference type="InterPro" id="IPR002104">
    <property type="entry name" value="Integrase_catalytic"/>
</dbReference>
<dbReference type="PROSITE" id="PS51898">
    <property type="entry name" value="TYR_RECOMBINASE"/>
    <property type="match status" value="1"/>
</dbReference>
<evidence type="ECO:0000259" key="2">
    <source>
        <dbReference type="PROSITE" id="PS51898"/>
    </source>
</evidence>
<dbReference type="Gene3D" id="1.10.443.10">
    <property type="entry name" value="Intergrase catalytic core"/>
    <property type="match status" value="1"/>
</dbReference>
<dbReference type="GO" id="GO:0015074">
    <property type="term" value="P:DNA integration"/>
    <property type="evidence" value="ECO:0007669"/>
    <property type="project" value="InterPro"/>
</dbReference>
<evidence type="ECO:0000313" key="4">
    <source>
        <dbReference type="Proteomes" id="UP000475905"/>
    </source>
</evidence>
<feature type="domain" description="Tyr recombinase" evidence="2">
    <location>
        <begin position="206"/>
        <end position="391"/>
    </location>
</feature>
<dbReference type="Proteomes" id="UP000475905">
    <property type="component" value="Unassembled WGS sequence"/>
</dbReference>
<reference evidence="3 4" key="1">
    <citation type="journal article" date="2019" name="Nat. Med.">
        <title>A library of human gut bacterial isolates paired with longitudinal multiomics data enables mechanistic microbiome research.</title>
        <authorList>
            <person name="Poyet M."/>
            <person name="Groussin M."/>
            <person name="Gibbons S.M."/>
            <person name="Avila-Pacheco J."/>
            <person name="Jiang X."/>
            <person name="Kearney S.M."/>
            <person name="Perrotta A.R."/>
            <person name="Berdy B."/>
            <person name="Zhao S."/>
            <person name="Lieberman T.D."/>
            <person name="Swanson P.K."/>
            <person name="Smith M."/>
            <person name="Roesemann S."/>
            <person name="Alexander J.E."/>
            <person name="Rich S.A."/>
            <person name="Livny J."/>
            <person name="Vlamakis H."/>
            <person name="Clish C."/>
            <person name="Bullock K."/>
            <person name="Deik A."/>
            <person name="Scott J."/>
            <person name="Pierce K.A."/>
            <person name="Xavier R.J."/>
            <person name="Alm E.J."/>
        </authorList>
    </citation>
    <scope>NUCLEOTIDE SEQUENCE [LARGE SCALE GENOMIC DNA]</scope>
    <source>
        <strain evidence="3 4">BIOML-A31</strain>
    </source>
</reference>
<evidence type="ECO:0000313" key="3">
    <source>
        <dbReference type="EMBL" id="KAA5463507.1"/>
    </source>
</evidence>
<evidence type="ECO:0000256" key="1">
    <source>
        <dbReference type="ARBA" id="ARBA00023172"/>
    </source>
</evidence>
<name>A0A6L3KSV7_9BACE</name>
<dbReference type="InterPro" id="IPR050090">
    <property type="entry name" value="Tyrosine_recombinase_XerCD"/>
</dbReference>
<keyword evidence="1" id="KW-0233">DNA recombination</keyword>
<dbReference type="PANTHER" id="PTHR30349:SF90">
    <property type="entry name" value="TYROSINE RECOMBINASE XERD"/>
    <property type="match status" value="1"/>
</dbReference>
<proteinExistence type="predicted"/>
<sequence>MITQVKKENLLSFYKNGLDEFHFPEKSQRCMLPAIKRVIQFMDKNSEAFYTPEIGKALIAYEKETDSISDSMTIRDAQSVRILDMLVRGTDYHLKGGPKSYPFPRKLGNIALAFVESISKTMRFHQSTKTSYLSTLSNFCVKMDLEGIEAASLNRSHIISFISTMRNKRRYVTTPLKKFLFHLYNIGIVMEDFSQMMLGFKSEPIKLPSYLTVEEEKILEKSICRNSCIGKRNYAMILLSTRLCMRGSDIVNLEFSNINWDDGYITFMQVKTGIPQSLPIQEEVGIALIDYIKNARPLCNTRKLFITARAPIRPMTSSGYTAIVARAISHAGINTELRHHGSHTLRHSTATVMMNEGIPITTISNVLGHTTTENTKYYLNIDIKSLLECSGNVIEVPSDFYEQNGGMFYE</sequence>